<evidence type="ECO:0000313" key="4">
    <source>
        <dbReference type="Proteomes" id="UP000326178"/>
    </source>
</evidence>
<dbReference type="KEGG" id="snk:CP967_31400"/>
<organism evidence="3 4">
    <name type="scientific">Streptomyces nitrosporeus</name>
    <dbReference type="NCBI Taxonomy" id="28894"/>
    <lineage>
        <taxon>Bacteria</taxon>
        <taxon>Bacillati</taxon>
        <taxon>Actinomycetota</taxon>
        <taxon>Actinomycetes</taxon>
        <taxon>Kitasatosporales</taxon>
        <taxon>Streptomycetaceae</taxon>
        <taxon>Streptomyces</taxon>
    </lineage>
</organism>
<proteinExistence type="predicted"/>
<keyword evidence="2" id="KW-1133">Transmembrane helix</keyword>
<sequence>MHTNTHTQGAHHVRRIDPILLQATIAAALSFAHIHDIAAAAGQGGWKAWAYPVSVDLLMVMAWRRMRTGEGRAKKIAWFWFLLSLAASLGANVATSGVMDMEALPTWLRVLVAGWPAVAFLGGSLLVHKAAEEPAQEPQEAAGEPVVEPEPLVDDEPVEAPYAPILVTYAEAADHVGLSEVTVRGAANGGRLQKYDGDDPRRVYVDLRECHTVFSQSRQRAGV</sequence>
<keyword evidence="2" id="KW-0472">Membrane</keyword>
<evidence type="ECO:0000256" key="2">
    <source>
        <dbReference type="SAM" id="Phobius"/>
    </source>
</evidence>
<keyword evidence="4" id="KW-1185">Reference proteome</keyword>
<dbReference type="OrthoDB" id="4331650at2"/>
<evidence type="ECO:0000256" key="1">
    <source>
        <dbReference type="SAM" id="MobiDB-lite"/>
    </source>
</evidence>
<feature type="compositionally biased region" description="Low complexity" evidence="1">
    <location>
        <begin position="136"/>
        <end position="150"/>
    </location>
</feature>
<gene>
    <name evidence="3" type="ORF">CP967_31400</name>
</gene>
<dbReference type="Proteomes" id="UP000326178">
    <property type="component" value="Chromosome"/>
</dbReference>
<feature type="transmembrane region" description="Helical" evidence="2">
    <location>
        <begin position="107"/>
        <end position="127"/>
    </location>
</feature>
<name>A0A5J6FLM8_9ACTN</name>
<dbReference type="EMBL" id="CP023702">
    <property type="protein sequence ID" value="QEU75875.1"/>
    <property type="molecule type" value="Genomic_DNA"/>
</dbReference>
<keyword evidence="2" id="KW-0812">Transmembrane</keyword>
<dbReference type="InterPro" id="IPR021235">
    <property type="entry name" value="DUF2637"/>
</dbReference>
<protein>
    <submittedName>
        <fullName evidence="3">DUF2637 domain-containing protein</fullName>
    </submittedName>
</protein>
<accession>A0A5J6FLM8</accession>
<evidence type="ECO:0000313" key="3">
    <source>
        <dbReference type="EMBL" id="QEU75875.1"/>
    </source>
</evidence>
<feature type="region of interest" description="Disordered" evidence="1">
    <location>
        <begin position="132"/>
        <end position="154"/>
    </location>
</feature>
<feature type="transmembrane region" description="Helical" evidence="2">
    <location>
        <begin position="76"/>
        <end position="95"/>
    </location>
</feature>
<dbReference type="Pfam" id="PF10935">
    <property type="entry name" value="DUF2637"/>
    <property type="match status" value="1"/>
</dbReference>
<reference evidence="3 4" key="1">
    <citation type="submission" date="2017-09" db="EMBL/GenBank/DDBJ databases">
        <authorList>
            <person name="Lee N."/>
            <person name="Cho B.-K."/>
        </authorList>
    </citation>
    <scope>NUCLEOTIDE SEQUENCE [LARGE SCALE GENOMIC DNA]</scope>
    <source>
        <strain evidence="3 4">ATCC 12769</strain>
    </source>
</reference>
<dbReference type="AlphaFoldDB" id="A0A5J6FLM8"/>